<evidence type="ECO:0000313" key="2">
    <source>
        <dbReference type="Proteomes" id="UP000074247"/>
    </source>
</evidence>
<name>A0A139Y6F6_TOXGO</name>
<proteinExistence type="predicted"/>
<dbReference type="Proteomes" id="UP000074247">
    <property type="component" value="Unassembled WGS sequence"/>
</dbReference>
<gene>
    <name evidence="1" type="ORF">TGARI_272670C</name>
</gene>
<organism evidence="1 2">
    <name type="scientific">Toxoplasma gondii ARI</name>
    <dbReference type="NCBI Taxonomy" id="1074872"/>
    <lineage>
        <taxon>Eukaryota</taxon>
        <taxon>Sar</taxon>
        <taxon>Alveolata</taxon>
        <taxon>Apicomplexa</taxon>
        <taxon>Conoidasida</taxon>
        <taxon>Coccidia</taxon>
        <taxon>Eucoccidiorida</taxon>
        <taxon>Eimeriorina</taxon>
        <taxon>Sarcocystidae</taxon>
        <taxon>Toxoplasma</taxon>
    </lineage>
</organism>
<evidence type="ECO:0000313" key="1">
    <source>
        <dbReference type="EMBL" id="KYF46508.1"/>
    </source>
</evidence>
<feature type="non-terminal residue" evidence="1">
    <location>
        <position position="1"/>
    </location>
</feature>
<sequence length="87" mass="9658">VMSSFAWQHAFAKDPFDRETGKRLHAILRRGSIDCSLRPILELAGPGVLSETQKEQLLNNPHLLPVEPFLEELHADDASAAAELPFP</sequence>
<dbReference type="EMBL" id="AGQS02003790">
    <property type="protein sequence ID" value="KYF46508.1"/>
    <property type="molecule type" value="Genomic_DNA"/>
</dbReference>
<comment type="caution">
    <text evidence="1">The sequence shown here is derived from an EMBL/GenBank/DDBJ whole genome shotgun (WGS) entry which is preliminary data.</text>
</comment>
<dbReference type="VEuPathDB" id="ToxoDB:TGARI_272670C"/>
<dbReference type="GO" id="GO:0004222">
    <property type="term" value="F:metalloendopeptidase activity"/>
    <property type="evidence" value="ECO:0007669"/>
    <property type="project" value="UniProtKB-EC"/>
</dbReference>
<keyword evidence="1" id="KW-0378">Hydrolase</keyword>
<accession>A0A139Y6F6</accession>
<protein>
    <submittedName>
        <fullName evidence="1">Peptidase family M3 protein</fullName>
        <ecNumber evidence="1">3.4.24.59</ecNumber>
    </submittedName>
</protein>
<dbReference type="EC" id="3.4.24.59" evidence="1"/>
<reference evidence="1 2" key="1">
    <citation type="journal article" date="2016" name="Nat. Commun.">
        <title>Local admixture of amplified and diversified secreted pathogenesis determinants shapes mosaic Toxoplasma gondii genomes.</title>
        <authorList>
            <person name="Lorenzi H."/>
            <person name="Khan A."/>
            <person name="Behnke M.S."/>
            <person name="Namasivayam S."/>
            <person name="Swapna L.S."/>
            <person name="Hadjithomas M."/>
            <person name="Karamycheva S."/>
            <person name="Pinney D."/>
            <person name="Brunk B.P."/>
            <person name="Ajioka J.W."/>
            <person name="Ajzenberg D."/>
            <person name="Boothroyd J.C."/>
            <person name="Boyle J.P."/>
            <person name="Darde M.L."/>
            <person name="Diaz-Miranda M.A."/>
            <person name="Dubey J.P."/>
            <person name="Fritz H.M."/>
            <person name="Gennari S.M."/>
            <person name="Gregory B.D."/>
            <person name="Kim K."/>
            <person name="Saeij J.P."/>
            <person name="Su C."/>
            <person name="White M.W."/>
            <person name="Zhu X.Q."/>
            <person name="Howe D.K."/>
            <person name="Rosenthal B.M."/>
            <person name="Grigg M.E."/>
            <person name="Parkinson J."/>
            <person name="Liu L."/>
            <person name="Kissinger J.C."/>
            <person name="Roos D.S."/>
            <person name="Sibley L.D."/>
        </authorList>
    </citation>
    <scope>NUCLEOTIDE SEQUENCE [LARGE SCALE GENOMIC DNA]</scope>
    <source>
        <strain evidence="1 2">ARI</strain>
    </source>
</reference>
<dbReference type="AlphaFoldDB" id="A0A139Y6F6"/>